<accession>A0ABP6SC13</accession>
<reference evidence="3" key="1">
    <citation type="journal article" date="2019" name="Int. J. Syst. Evol. Microbiol.">
        <title>The Global Catalogue of Microorganisms (GCM) 10K type strain sequencing project: providing services to taxonomists for standard genome sequencing and annotation.</title>
        <authorList>
            <consortium name="The Broad Institute Genomics Platform"/>
            <consortium name="The Broad Institute Genome Sequencing Center for Infectious Disease"/>
            <person name="Wu L."/>
            <person name="Ma J."/>
        </authorList>
    </citation>
    <scope>NUCLEOTIDE SEQUENCE [LARGE SCALE GENOMIC DNA]</scope>
    <source>
        <strain evidence="3">JCM 9651</strain>
    </source>
</reference>
<dbReference type="InterPro" id="IPR013216">
    <property type="entry name" value="Methyltransf_11"/>
</dbReference>
<organism evidence="2 3">
    <name type="scientific">Streptomyces sannanensis</name>
    <dbReference type="NCBI Taxonomy" id="285536"/>
    <lineage>
        <taxon>Bacteria</taxon>
        <taxon>Bacillati</taxon>
        <taxon>Actinomycetota</taxon>
        <taxon>Actinomycetes</taxon>
        <taxon>Kitasatosporales</taxon>
        <taxon>Streptomycetaceae</taxon>
        <taxon>Streptomyces</taxon>
    </lineage>
</organism>
<feature type="domain" description="Methyltransferase type 11" evidence="1">
    <location>
        <begin position="47"/>
        <end position="129"/>
    </location>
</feature>
<sequence>MPSRSNSTPSAEADEKANDGLAISEEFVFADFASRMKLSGAVIAEIGGSFPVSMLEEHGVARWYSIDPNREAETSESGIRQVLTARAEEIPLPDASVDAVFSCNAFQFINVPEALGETHRVLKPGGLLYAHFGPIWSAADGHQLEYVRHGDRDLAFWRDTLLPPWAHLSYTPAELRALLRSGLPEDLADLLVWHVHESDTINRMFFEDYVAAALDSGLRWGTVTASDYLDYEIVPPRFDPAILREVTRADVSAAVSERRGRPTQIGPRDVLMILRKDSAPAVDLNA</sequence>
<dbReference type="CDD" id="cd02440">
    <property type="entry name" value="AdoMet_MTases"/>
    <property type="match status" value="1"/>
</dbReference>
<dbReference type="Proteomes" id="UP001499990">
    <property type="component" value="Unassembled WGS sequence"/>
</dbReference>
<comment type="caution">
    <text evidence="2">The sequence shown here is derived from an EMBL/GenBank/DDBJ whole genome shotgun (WGS) entry which is preliminary data.</text>
</comment>
<proteinExistence type="predicted"/>
<keyword evidence="3" id="KW-1185">Reference proteome</keyword>
<dbReference type="InterPro" id="IPR029063">
    <property type="entry name" value="SAM-dependent_MTases_sf"/>
</dbReference>
<evidence type="ECO:0000313" key="2">
    <source>
        <dbReference type="EMBL" id="GAA3372886.1"/>
    </source>
</evidence>
<name>A0ABP6SC13_9ACTN</name>
<protein>
    <recommendedName>
        <fullName evidence="1">Methyltransferase type 11 domain-containing protein</fullName>
    </recommendedName>
</protein>
<evidence type="ECO:0000313" key="3">
    <source>
        <dbReference type="Proteomes" id="UP001499990"/>
    </source>
</evidence>
<dbReference type="EMBL" id="BAAAYL010000001">
    <property type="protein sequence ID" value="GAA3372886.1"/>
    <property type="molecule type" value="Genomic_DNA"/>
</dbReference>
<gene>
    <name evidence="2" type="ORF">GCM10020367_30630</name>
</gene>
<dbReference type="Gene3D" id="3.40.50.150">
    <property type="entry name" value="Vaccinia Virus protein VP39"/>
    <property type="match status" value="1"/>
</dbReference>
<dbReference type="SUPFAM" id="SSF53335">
    <property type="entry name" value="S-adenosyl-L-methionine-dependent methyltransferases"/>
    <property type="match status" value="1"/>
</dbReference>
<dbReference type="Pfam" id="PF08241">
    <property type="entry name" value="Methyltransf_11"/>
    <property type="match status" value="1"/>
</dbReference>
<evidence type="ECO:0000259" key="1">
    <source>
        <dbReference type="Pfam" id="PF08241"/>
    </source>
</evidence>